<dbReference type="Proteomes" id="UP000005950">
    <property type="component" value="Unassembled WGS sequence"/>
</dbReference>
<evidence type="ECO:0000313" key="2">
    <source>
        <dbReference type="Proteomes" id="UP000005950"/>
    </source>
</evidence>
<organism evidence="1 2">
    <name type="scientific">Holdemania filiformis DSM 12042</name>
    <dbReference type="NCBI Taxonomy" id="545696"/>
    <lineage>
        <taxon>Bacteria</taxon>
        <taxon>Bacillati</taxon>
        <taxon>Bacillota</taxon>
        <taxon>Erysipelotrichia</taxon>
        <taxon>Erysipelotrichales</taxon>
        <taxon>Erysipelotrichaceae</taxon>
        <taxon>Holdemania</taxon>
    </lineage>
</organism>
<evidence type="ECO:0000313" key="1">
    <source>
        <dbReference type="EMBL" id="EEF67858.1"/>
    </source>
</evidence>
<sequence>MILCLGYSCLKDPAILMQNYNRDHSNSTFEGTLTLPRRTAKFQN</sequence>
<accession>B9Y829</accession>
<comment type="caution">
    <text evidence="1">The sequence shown here is derived from an EMBL/GenBank/DDBJ whole genome shotgun (WGS) entry which is preliminary data.</text>
</comment>
<dbReference type="AlphaFoldDB" id="B9Y829"/>
<gene>
    <name evidence="1" type="ORF">HOLDEFILI_01975</name>
</gene>
<proteinExistence type="predicted"/>
<dbReference type="EMBL" id="ACCF01000109">
    <property type="protein sequence ID" value="EEF67858.1"/>
    <property type="molecule type" value="Genomic_DNA"/>
</dbReference>
<dbReference type="STRING" id="545696.HOLDEFILI_01975"/>
<protein>
    <submittedName>
        <fullName evidence="1">Uncharacterized protein</fullName>
    </submittedName>
</protein>
<name>B9Y829_9FIRM</name>
<reference evidence="1 2" key="1">
    <citation type="submission" date="2008-12" db="EMBL/GenBank/DDBJ databases">
        <authorList>
            <person name="Fulton L."/>
            <person name="Clifton S."/>
            <person name="Fulton B."/>
            <person name="Xu J."/>
            <person name="Minx P."/>
            <person name="Pepin K.H."/>
            <person name="Johnson M."/>
            <person name="Bhonagiri V."/>
            <person name="Nash W.E."/>
            <person name="Mardis E.R."/>
            <person name="Wilson R.K."/>
        </authorList>
    </citation>
    <scope>NUCLEOTIDE SEQUENCE [LARGE SCALE GENOMIC DNA]</scope>
    <source>
        <strain evidence="1 2">DSM 12042</strain>
    </source>
</reference>
<dbReference type="HOGENOM" id="CLU_3217207_0_0_9"/>
<reference evidence="1 2" key="2">
    <citation type="submission" date="2009-02" db="EMBL/GenBank/DDBJ databases">
        <title>Draft genome sequence of Holdemania filiformis DSM 12042.</title>
        <authorList>
            <person name="Sudarsanam P."/>
            <person name="Ley R."/>
            <person name="Guruge J."/>
            <person name="Turnbaugh P.J."/>
            <person name="Mahowald M."/>
            <person name="Liep D."/>
            <person name="Gordon J."/>
        </authorList>
    </citation>
    <scope>NUCLEOTIDE SEQUENCE [LARGE SCALE GENOMIC DNA]</scope>
    <source>
        <strain evidence="1 2">DSM 12042</strain>
    </source>
</reference>